<dbReference type="EMBL" id="VLKH01000003">
    <property type="protein sequence ID" value="TWH81682.1"/>
    <property type="molecule type" value="Genomic_DNA"/>
</dbReference>
<dbReference type="RefSeq" id="WP_246145389.1">
    <property type="nucleotide sequence ID" value="NZ_VLKH01000003.1"/>
</dbReference>
<dbReference type="AlphaFoldDB" id="A0A562JEP9"/>
<name>A0A562JEP9_9FIRM</name>
<evidence type="ECO:0008006" key="3">
    <source>
        <dbReference type="Google" id="ProtNLM"/>
    </source>
</evidence>
<sequence>MDIKFDEIALETYLRKWQDILRLRDWNIRYRIVATEWRKTGDIKIDMADKEAILMINNYNPKHTNLEAVVIHELLHLKLWGMDQMIEQLIYSVFGQEENDPKFDFAYNQFMNTLESTVEDLSKSFLLLGGENKDISFGRVEQLVREELHGNEE</sequence>
<gene>
    <name evidence="1" type="ORF">LY60_01437</name>
</gene>
<accession>A0A562JEP9</accession>
<comment type="caution">
    <text evidence="1">The sequence shown here is derived from an EMBL/GenBank/DDBJ whole genome shotgun (WGS) entry which is preliminary data.</text>
</comment>
<keyword evidence="2" id="KW-1185">Reference proteome</keyword>
<protein>
    <recommendedName>
        <fullName evidence="3">SprT-like family protein</fullName>
    </recommendedName>
</protein>
<organism evidence="1 2">
    <name type="scientific">Sedimentibacter saalensis</name>
    <dbReference type="NCBI Taxonomy" id="130788"/>
    <lineage>
        <taxon>Bacteria</taxon>
        <taxon>Bacillati</taxon>
        <taxon>Bacillota</taxon>
        <taxon>Tissierellia</taxon>
        <taxon>Sedimentibacter</taxon>
    </lineage>
</organism>
<dbReference type="Proteomes" id="UP000315343">
    <property type="component" value="Unassembled WGS sequence"/>
</dbReference>
<evidence type="ECO:0000313" key="1">
    <source>
        <dbReference type="EMBL" id="TWH81682.1"/>
    </source>
</evidence>
<reference evidence="1 2" key="1">
    <citation type="submission" date="2019-07" db="EMBL/GenBank/DDBJ databases">
        <title>Genomic Encyclopedia of Type Strains, Phase I: the one thousand microbial genomes (KMG-I) project.</title>
        <authorList>
            <person name="Kyrpides N."/>
        </authorList>
    </citation>
    <scope>NUCLEOTIDE SEQUENCE [LARGE SCALE GENOMIC DNA]</scope>
    <source>
        <strain evidence="1 2">DSM 13558</strain>
    </source>
</reference>
<proteinExistence type="predicted"/>
<evidence type="ECO:0000313" key="2">
    <source>
        <dbReference type="Proteomes" id="UP000315343"/>
    </source>
</evidence>